<keyword evidence="2" id="KW-1185">Reference proteome</keyword>
<dbReference type="EMBL" id="LXQA010325669">
    <property type="protein sequence ID" value="MCI44064.1"/>
    <property type="molecule type" value="Genomic_DNA"/>
</dbReference>
<protein>
    <submittedName>
        <fullName evidence="1">Uncharacterized protein</fullName>
    </submittedName>
</protein>
<accession>A0A392S792</accession>
<feature type="non-terminal residue" evidence="1">
    <location>
        <position position="1"/>
    </location>
</feature>
<dbReference type="AlphaFoldDB" id="A0A392S792"/>
<reference evidence="1 2" key="1">
    <citation type="journal article" date="2018" name="Front. Plant Sci.">
        <title>Red Clover (Trifolium pratense) and Zigzag Clover (T. medium) - A Picture of Genomic Similarities and Differences.</title>
        <authorList>
            <person name="Dluhosova J."/>
            <person name="Istvanek J."/>
            <person name="Nedelnik J."/>
            <person name="Repkova J."/>
        </authorList>
    </citation>
    <scope>NUCLEOTIDE SEQUENCE [LARGE SCALE GENOMIC DNA]</scope>
    <source>
        <strain evidence="2">cv. 10/8</strain>
        <tissue evidence="1">Leaf</tissue>
    </source>
</reference>
<organism evidence="1 2">
    <name type="scientific">Trifolium medium</name>
    <dbReference type="NCBI Taxonomy" id="97028"/>
    <lineage>
        <taxon>Eukaryota</taxon>
        <taxon>Viridiplantae</taxon>
        <taxon>Streptophyta</taxon>
        <taxon>Embryophyta</taxon>
        <taxon>Tracheophyta</taxon>
        <taxon>Spermatophyta</taxon>
        <taxon>Magnoliopsida</taxon>
        <taxon>eudicotyledons</taxon>
        <taxon>Gunneridae</taxon>
        <taxon>Pentapetalae</taxon>
        <taxon>rosids</taxon>
        <taxon>fabids</taxon>
        <taxon>Fabales</taxon>
        <taxon>Fabaceae</taxon>
        <taxon>Papilionoideae</taxon>
        <taxon>50 kb inversion clade</taxon>
        <taxon>NPAAA clade</taxon>
        <taxon>Hologalegina</taxon>
        <taxon>IRL clade</taxon>
        <taxon>Trifolieae</taxon>
        <taxon>Trifolium</taxon>
    </lineage>
</organism>
<evidence type="ECO:0000313" key="2">
    <source>
        <dbReference type="Proteomes" id="UP000265520"/>
    </source>
</evidence>
<sequence length="67" mass="7283">NNHNGGIDNLYQTTIALSATCAQDHPRHKGPATPSRFSKCFLNSYNLDPVDETQPSKACSIASYTLT</sequence>
<dbReference type="Proteomes" id="UP000265520">
    <property type="component" value="Unassembled WGS sequence"/>
</dbReference>
<comment type="caution">
    <text evidence="1">The sequence shown here is derived from an EMBL/GenBank/DDBJ whole genome shotgun (WGS) entry which is preliminary data.</text>
</comment>
<name>A0A392S792_9FABA</name>
<evidence type="ECO:0000313" key="1">
    <source>
        <dbReference type="EMBL" id="MCI44064.1"/>
    </source>
</evidence>
<proteinExistence type="predicted"/>